<dbReference type="EMBL" id="KV921924">
    <property type="protein sequence ID" value="ORE06386.1"/>
    <property type="molecule type" value="Genomic_DNA"/>
</dbReference>
<feature type="domain" description="F-box" evidence="1">
    <location>
        <begin position="1"/>
        <end position="45"/>
    </location>
</feature>
<proteinExistence type="predicted"/>
<dbReference type="VEuPathDB" id="FungiDB:BCV72DRAFT_125093"/>
<sequence>MLTRLPIEIVQAIVLYLSCQDIMRLCQVSRSLCEYCDDPVYWRSIYLEPENKQLWKVQELISIIGRHAVDIHSIHIRGAQDGVIQYILSHCVNLKELIVSGWNTLSDHCLDVPGRLNLRTIKFIAPDSTSYVSIDAHRLGRFICQCPQLNDLVLGCHVHIHAETLLSELENTSPSLKSITLATKQTWKHEHIVKLIQICRSIEKIQLVPDAAKGFSNTDGFDIWLINKMNELTVGHMSFMSDDNYIILTR</sequence>
<dbReference type="Pfam" id="PF12937">
    <property type="entry name" value="F-box-like"/>
    <property type="match status" value="1"/>
</dbReference>
<protein>
    <recommendedName>
        <fullName evidence="1">F-box domain-containing protein</fullName>
    </recommendedName>
</protein>
<dbReference type="Proteomes" id="UP000242414">
    <property type="component" value="Unassembled WGS sequence"/>
</dbReference>
<dbReference type="Gene3D" id="1.20.1280.50">
    <property type="match status" value="1"/>
</dbReference>
<dbReference type="OrthoDB" id="550575at2759"/>
<dbReference type="Gene3D" id="3.80.10.10">
    <property type="entry name" value="Ribonuclease Inhibitor"/>
    <property type="match status" value="1"/>
</dbReference>
<dbReference type="SMART" id="SM00256">
    <property type="entry name" value="FBOX"/>
    <property type="match status" value="1"/>
</dbReference>
<name>A0A1X0R349_RHIZD</name>
<organism evidence="2">
    <name type="scientific">Rhizopus microsporus var. microsporus</name>
    <dbReference type="NCBI Taxonomy" id="86635"/>
    <lineage>
        <taxon>Eukaryota</taxon>
        <taxon>Fungi</taxon>
        <taxon>Fungi incertae sedis</taxon>
        <taxon>Mucoromycota</taxon>
        <taxon>Mucoromycotina</taxon>
        <taxon>Mucoromycetes</taxon>
        <taxon>Mucorales</taxon>
        <taxon>Mucorineae</taxon>
        <taxon>Rhizopodaceae</taxon>
        <taxon>Rhizopus</taxon>
    </lineage>
</organism>
<dbReference type="SUPFAM" id="SSF52047">
    <property type="entry name" value="RNI-like"/>
    <property type="match status" value="1"/>
</dbReference>
<reference evidence="2" key="1">
    <citation type="journal article" date="2016" name="Proc. Natl. Acad. Sci. U.S.A.">
        <title>Lipid metabolic changes in an early divergent fungus govern the establishment of a mutualistic symbiosis with endobacteria.</title>
        <authorList>
            <person name="Lastovetsky O.A."/>
            <person name="Gaspar M.L."/>
            <person name="Mondo S.J."/>
            <person name="LaButti K.M."/>
            <person name="Sandor L."/>
            <person name="Grigoriev I.V."/>
            <person name="Henry S.A."/>
            <person name="Pawlowska T.E."/>
        </authorList>
    </citation>
    <scope>NUCLEOTIDE SEQUENCE [LARGE SCALE GENOMIC DNA]</scope>
    <source>
        <strain evidence="2">ATCC 52814</strain>
    </source>
</reference>
<evidence type="ECO:0000259" key="1">
    <source>
        <dbReference type="PROSITE" id="PS50181"/>
    </source>
</evidence>
<dbReference type="SUPFAM" id="SSF81383">
    <property type="entry name" value="F-box domain"/>
    <property type="match status" value="1"/>
</dbReference>
<evidence type="ECO:0000313" key="2">
    <source>
        <dbReference type="EMBL" id="ORE06386.1"/>
    </source>
</evidence>
<dbReference type="InterPro" id="IPR032675">
    <property type="entry name" value="LRR_dom_sf"/>
</dbReference>
<dbReference type="InterPro" id="IPR001810">
    <property type="entry name" value="F-box_dom"/>
</dbReference>
<accession>A0A1X0R349</accession>
<dbReference type="PROSITE" id="PS50181">
    <property type="entry name" value="FBOX"/>
    <property type="match status" value="1"/>
</dbReference>
<dbReference type="AlphaFoldDB" id="A0A1X0R349"/>
<dbReference type="InterPro" id="IPR036047">
    <property type="entry name" value="F-box-like_dom_sf"/>
</dbReference>
<gene>
    <name evidence="2" type="ORF">BCV72DRAFT_125093</name>
</gene>